<dbReference type="EMBL" id="JAGGNH010000004">
    <property type="protein sequence ID" value="KAJ0976401.1"/>
    <property type="molecule type" value="Genomic_DNA"/>
</dbReference>
<dbReference type="AlphaFoldDB" id="A0A9D5CMY6"/>
<dbReference type="Proteomes" id="UP001085076">
    <property type="component" value="Miscellaneous, Linkage group lg04"/>
</dbReference>
<name>A0A9D5CMY6_9LILI</name>
<reference evidence="2" key="2">
    <citation type="journal article" date="2022" name="Hortic Res">
        <title>The genome of Dioscorea zingiberensis sheds light on the biosynthesis, origin and evolution of the medicinally important diosgenin saponins.</title>
        <authorList>
            <person name="Li Y."/>
            <person name="Tan C."/>
            <person name="Li Z."/>
            <person name="Guo J."/>
            <person name="Li S."/>
            <person name="Chen X."/>
            <person name="Wang C."/>
            <person name="Dai X."/>
            <person name="Yang H."/>
            <person name="Song W."/>
            <person name="Hou L."/>
            <person name="Xu J."/>
            <person name="Tong Z."/>
            <person name="Xu A."/>
            <person name="Yuan X."/>
            <person name="Wang W."/>
            <person name="Yang Q."/>
            <person name="Chen L."/>
            <person name="Sun Z."/>
            <person name="Wang K."/>
            <person name="Pan B."/>
            <person name="Chen J."/>
            <person name="Bao Y."/>
            <person name="Liu F."/>
            <person name="Qi X."/>
            <person name="Gang D.R."/>
            <person name="Wen J."/>
            <person name="Li J."/>
        </authorList>
    </citation>
    <scope>NUCLEOTIDE SEQUENCE</scope>
    <source>
        <strain evidence="2">Dzin_1.0</strain>
    </source>
</reference>
<organism evidence="2 3">
    <name type="scientific">Dioscorea zingiberensis</name>
    <dbReference type="NCBI Taxonomy" id="325984"/>
    <lineage>
        <taxon>Eukaryota</taxon>
        <taxon>Viridiplantae</taxon>
        <taxon>Streptophyta</taxon>
        <taxon>Embryophyta</taxon>
        <taxon>Tracheophyta</taxon>
        <taxon>Spermatophyta</taxon>
        <taxon>Magnoliopsida</taxon>
        <taxon>Liliopsida</taxon>
        <taxon>Dioscoreales</taxon>
        <taxon>Dioscoreaceae</taxon>
        <taxon>Dioscorea</taxon>
    </lineage>
</organism>
<reference evidence="2" key="1">
    <citation type="submission" date="2021-03" db="EMBL/GenBank/DDBJ databases">
        <authorList>
            <person name="Li Z."/>
            <person name="Yang C."/>
        </authorList>
    </citation>
    <scope>NUCLEOTIDE SEQUENCE</scope>
    <source>
        <strain evidence="2">Dzin_1.0</strain>
        <tissue evidence="2">Leaf</tissue>
    </source>
</reference>
<proteinExistence type="predicted"/>
<evidence type="ECO:0000313" key="3">
    <source>
        <dbReference type="Proteomes" id="UP001085076"/>
    </source>
</evidence>
<evidence type="ECO:0000256" key="1">
    <source>
        <dbReference type="SAM" id="MobiDB-lite"/>
    </source>
</evidence>
<feature type="compositionally biased region" description="Basic and acidic residues" evidence="1">
    <location>
        <begin position="1"/>
        <end position="13"/>
    </location>
</feature>
<protein>
    <submittedName>
        <fullName evidence="2">Uncharacterized protein</fullName>
    </submittedName>
</protein>
<comment type="caution">
    <text evidence="2">The sequence shown here is derived from an EMBL/GenBank/DDBJ whole genome shotgun (WGS) entry which is preliminary data.</text>
</comment>
<evidence type="ECO:0000313" key="2">
    <source>
        <dbReference type="EMBL" id="KAJ0976401.1"/>
    </source>
</evidence>
<feature type="compositionally biased region" description="Gly residues" evidence="1">
    <location>
        <begin position="87"/>
        <end position="96"/>
    </location>
</feature>
<feature type="compositionally biased region" description="Basic and acidic residues" evidence="1">
    <location>
        <begin position="58"/>
        <end position="77"/>
    </location>
</feature>
<sequence>MQVDGVDKGKGIVEEQQDQQTSDHELEGMDDYGWVRAGSRRGRGGGRGRGRGPSGGPRRLDNNQRKDPGDTWADTKQKQAMTAGRSSRGGGRGGLNVGKFDLPRDLENFNSEGHLEKHISEETHPKPNAKLDMVVYERQAAVGDPSPSSMKLSLHLPVESPGSVMMLSPRDPEVDLRSGVGGSTSHMEDPPRLITSLDRDRSDQLPSEVEALNPEAHLEAHGRLVDRVSMVINSPVHRSQIQDHHMEEEFHCTMHSVKELLIMKLFFKLGIPILLGNLQRINGRAFLQTSGTTSNPSLSH</sequence>
<accession>A0A9D5CMY6</accession>
<feature type="region of interest" description="Disordered" evidence="1">
    <location>
        <begin position="1"/>
        <end position="98"/>
    </location>
</feature>
<gene>
    <name evidence="2" type="ORF">J5N97_018366</name>
</gene>
<feature type="compositionally biased region" description="Basic residues" evidence="1">
    <location>
        <begin position="38"/>
        <end position="50"/>
    </location>
</feature>
<keyword evidence="3" id="KW-1185">Reference proteome</keyword>